<name>A0AAV7X953_9NEOP</name>
<evidence type="ECO:0000259" key="6">
    <source>
        <dbReference type="Pfam" id="PF13873"/>
    </source>
</evidence>
<comment type="subunit">
    <text evidence="1">Self-associates forming complexes of several hundred monomers.</text>
</comment>
<gene>
    <name evidence="7" type="ORF">ONE63_004034</name>
</gene>
<dbReference type="AlphaFoldDB" id="A0AAV7X953"/>
<evidence type="ECO:0000313" key="7">
    <source>
        <dbReference type="EMBL" id="KAJ1520958.1"/>
    </source>
</evidence>
<dbReference type="GO" id="GO:0005634">
    <property type="term" value="C:nucleus"/>
    <property type="evidence" value="ECO:0007669"/>
    <property type="project" value="TreeGrafter"/>
</dbReference>
<keyword evidence="8" id="KW-1185">Reference proteome</keyword>
<dbReference type="InterPro" id="IPR028002">
    <property type="entry name" value="Myb_DNA-bind_5"/>
</dbReference>
<dbReference type="EMBL" id="JAPTSV010000014">
    <property type="protein sequence ID" value="KAJ1520958.1"/>
    <property type="molecule type" value="Genomic_DNA"/>
</dbReference>
<keyword evidence="3" id="KW-0805">Transcription regulation</keyword>
<evidence type="ECO:0000313" key="8">
    <source>
        <dbReference type="Proteomes" id="UP001075354"/>
    </source>
</evidence>
<reference evidence="7" key="1">
    <citation type="submission" date="2022-12" db="EMBL/GenBank/DDBJ databases">
        <title>Chromosome-level genome assembly of the bean flower thrips Megalurothrips usitatus.</title>
        <authorList>
            <person name="Ma L."/>
            <person name="Liu Q."/>
            <person name="Li H."/>
            <person name="Cai W."/>
        </authorList>
    </citation>
    <scope>NUCLEOTIDE SEQUENCE</scope>
    <source>
        <strain evidence="7">Cailab_2022a</strain>
    </source>
</reference>
<evidence type="ECO:0000256" key="3">
    <source>
        <dbReference type="ARBA" id="ARBA00023015"/>
    </source>
</evidence>
<evidence type="ECO:0000256" key="1">
    <source>
        <dbReference type="ARBA" id="ARBA00011764"/>
    </source>
</evidence>
<dbReference type="PANTHER" id="PTHR23098">
    <property type="entry name" value="AGAP001331-PA-RELATED"/>
    <property type="match status" value="1"/>
</dbReference>
<proteinExistence type="predicted"/>
<dbReference type="PANTHER" id="PTHR23098:SF16">
    <property type="entry name" value="REGULATORY PROTEIN ZESTE"/>
    <property type="match status" value="1"/>
</dbReference>
<comment type="function">
    <text evidence="5">Involved in transvection phenomena (= synapsis-dependent gene expression), where the synaptic pairing of chromosomes carrying genes with which zeste interacts influences the expression of these genes. Zeste binds to DNA and stimulates transcription from a nearby promoter.</text>
</comment>
<protein>
    <recommendedName>
        <fullName evidence="2">Regulatory protein zeste</fullName>
    </recommendedName>
</protein>
<dbReference type="Pfam" id="PF13873">
    <property type="entry name" value="Myb_DNA-bind_5"/>
    <property type="match status" value="1"/>
</dbReference>
<evidence type="ECO:0000256" key="2">
    <source>
        <dbReference type="ARBA" id="ARBA00016807"/>
    </source>
</evidence>
<evidence type="ECO:0000256" key="4">
    <source>
        <dbReference type="ARBA" id="ARBA00023163"/>
    </source>
</evidence>
<dbReference type="Proteomes" id="UP001075354">
    <property type="component" value="Chromosome 14"/>
</dbReference>
<organism evidence="7 8">
    <name type="scientific">Megalurothrips usitatus</name>
    <name type="common">bean blossom thrips</name>
    <dbReference type="NCBI Taxonomy" id="439358"/>
    <lineage>
        <taxon>Eukaryota</taxon>
        <taxon>Metazoa</taxon>
        <taxon>Ecdysozoa</taxon>
        <taxon>Arthropoda</taxon>
        <taxon>Hexapoda</taxon>
        <taxon>Insecta</taxon>
        <taxon>Pterygota</taxon>
        <taxon>Neoptera</taxon>
        <taxon>Paraneoptera</taxon>
        <taxon>Thysanoptera</taxon>
        <taxon>Terebrantia</taxon>
        <taxon>Thripoidea</taxon>
        <taxon>Thripidae</taxon>
        <taxon>Megalurothrips</taxon>
    </lineage>
</organism>
<accession>A0AAV7X953</accession>
<keyword evidence="4" id="KW-0804">Transcription</keyword>
<sequence length="285" mass="31010">METVPASRRRKVNFSKREVRVLLQEVERLRGPLLGIGLGGNRRRGQHSMEEAWGHVAECVSAVAPVRRQSRDVRKKWADLKWAALRAGGHGRPTDPVSRAILRIIRGEATGLLAAAVSPSSGAADQPPPLSLLRGEWPTMWCWRRAGGRACNAPVCGGLACLAPVGAPSGSPGKLFFNSAVLSYVIARLSTPVSPLSCDPFSRVILLCGRYLDHVDDPHAPVRASPRETFKCSMTTSFSLSRRSSTPKTLGILREKKKPAAVLKTRWQSGYKQALDLALAHALCR</sequence>
<comment type="caution">
    <text evidence="7">The sequence shown here is derived from an EMBL/GenBank/DDBJ whole genome shotgun (WGS) entry which is preliminary data.</text>
</comment>
<evidence type="ECO:0000256" key="5">
    <source>
        <dbReference type="ARBA" id="ARBA00025466"/>
    </source>
</evidence>
<feature type="domain" description="Myb/SANT-like DNA-binding" evidence="6">
    <location>
        <begin position="10"/>
        <end position="82"/>
    </location>
</feature>